<evidence type="ECO:0000313" key="2">
    <source>
        <dbReference type="Proteomes" id="UP001180531"/>
    </source>
</evidence>
<evidence type="ECO:0000313" key="1">
    <source>
        <dbReference type="EMBL" id="MDT0447786.1"/>
    </source>
</evidence>
<dbReference type="EMBL" id="JAVRFI010000001">
    <property type="protein sequence ID" value="MDT0447786.1"/>
    <property type="molecule type" value="Genomic_DNA"/>
</dbReference>
<protein>
    <recommendedName>
        <fullName evidence="3">Serine protease</fullName>
    </recommendedName>
</protein>
<gene>
    <name evidence="1" type="ORF">RM609_01525</name>
</gene>
<dbReference type="SUPFAM" id="SSF50494">
    <property type="entry name" value="Trypsin-like serine proteases"/>
    <property type="match status" value="1"/>
</dbReference>
<reference evidence="1" key="1">
    <citation type="submission" date="2024-05" db="EMBL/GenBank/DDBJ databases">
        <title>30 novel species of actinomycetes from the DSMZ collection.</title>
        <authorList>
            <person name="Nouioui I."/>
        </authorList>
    </citation>
    <scope>NUCLEOTIDE SEQUENCE</scope>
    <source>
        <strain evidence="1">DSM 40473</strain>
    </source>
</reference>
<organism evidence="1 2">
    <name type="scientific">Streptomyces hesseae</name>
    <dbReference type="NCBI Taxonomy" id="3075519"/>
    <lineage>
        <taxon>Bacteria</taxon>
        <taxon>Bacillati</taxon>
        <taxon>Actinomycetota</taxon>
        <taxon>Actinomycetes</taxon>
        <taxon>Kitasatosporales</taxon>
        <taxon>Streptomycetaceae</taxon>
        <taxon>Streptomyces</taxon>
    </lineage>
</organism>
<comment type="caution">
    <text evidence="1">The sequence shown here is derived from an EMBL/GenBank/DDBJ whole genome shotgun (WGS) entry which is preliminary data.</text>
</comment>
<accession>A0ABU2SFN2</accession>
<evidence type="ECO:0008006" key="3">
    <source>
        <dbReference type="Google" id="ProtNLM"/>
    </source>
</evidence>
<keyword evidence="2" id="KW-1185">Reference proteome</keyword>
<sequence length="344" mass="37802">MEWLSEENGPEISHFARAYEEQRAWRPLDELGLRDMGVHGIGAAWTPLGARPLTLIDVKALDQIFEMRLIPPDTPSEFAESLLPAQFLSHRLQERLGRIFPVGESVVLPSGPPEPLWRSPIGWRLSDRRKKPGMHRIRCYKKRIRGTPGFSVKRLGSGGNEVRGFLTARHVAACGAGCIVERQTGPFHWEPAGVVRIPEEDCGGEMCEHCYSGYDVAVVDSDQPLGYLNGKGIVDLPAALHSPIQVRMFGAISGISTGMICGALMEYGDNPPWRNSWILIPSGIAANGDSGAPVILEEGGHALGVMVGGHRMPNSPTIAAFYVQDLSCIEREVLRPQNAWVHHR</sequence>
<dbReference type="Proteomes" id="UP001180531">
    <property type="component" value="Unassembled WGS sequence"/>
</dbReference>
<dbReference type="RefSeq" id="WP_311607204.1">
    <property type="nucleotide sequence ID" value="NZ_JAVRFI010000001.1"/>
</dbReference>
<proteinExistence type="predicted"/>
<name>A0ABU2SFN2_9ACTN</name>
<dbReference type="InterPro" id="IPR009003">
    <property type="entry name" value="Peptidase_S1_PA"/>
</dbReference>